<evidence type="ECO:0000256" key="1">
    <source>
        <dbReference type="ARBA" id="ARBA00010458"/>
    </source>
</evidence>
<evidence type="ECO:0000256" key="2">
    <source>
        <dbReference type="ARBA" id="ARBA00022737"/>
    </source>
</evidence>
<dbReference type="RefSeq" id="XP_052944827.1">
    <property type="nucleotide sequence ID" value="XM_053086984.1"/>
</dbReference>
<dbReference type="InterPro" id="IPR033120">
    <property type="entry name" value="HOTDOG_ACOT"/>
</dbReference>
<dbReference type="GO" id="GO:0006637">
    <property type="term" value="P:acyl-CoA metabolic process"/>
    <property type="evidence" value="ECO:0007669"/>
    <property type="project" value="TreeGrafter"/>
</dbReference>
<dbReference type="Proteomes" id="UP001164286">
    <property type="component" value="Unassembled WGS sequence"/>
</dbReference>
<dbReference type="SUPFAM" id="SSF54637">
    <property type="entry name" value="Thioesterase/thiol ester dehydrase-isomerase"/>
    <property type="match status" value="2"/>
</dbReference>
<keyword evidence="3" id="KW-0378">Hydrolase</keyword>
<feature type="domain" description="HotDog ACOT-type" evidence="5">
    <location>
        <begin position="234"/>
        <end position="356"/>
    </location>
</feature>
<dbReference type="CDD" id="cd03442">
    <property type="entry name" value="BFIT_BACH"/>
    <property type="match status" value="2"/>
</dbReference>
<evidence type="ECO:0000259" key="5">
    <source>
        <dbReference type="PROSITE" id="PS51770"/>
    </source>
</evidence>
<dbReference type="PANTHER" id="PTHR12655:SF0">
    <property type="entry name" value="ACYL-COENZYME A THIOESTERASE 9, MITOCHONDRIAL"/>
    <property type="match status" value="1"/>
</dbReference>
<keyword evidence="2" id="KW-0677">Repeat</keyword>
<sequence>MFRPRHMSESYTSFDLPLKSDPELLERYVNAMGGFRMGKLLEHMDSLAGAVSYRHVLPPLEAAPSDASKAFHSASARAGLFLATASADRLDMLGRMNRDNVRDLKFSGFVTWTGNSSMEVVVKMQGARAGAAPTGSSSEEDWETLMLGRFAMVCRNAKTLKARKVPPLLVESEEEKMLWDLGEDYQRRRKATSKISLDKVPPSFLEAAQLHDLMLQVNDHSIDKIEGEHIVEMKDTEISSVQLMFPQDRNLHGKVFGGILMRLVSFHELCFTNAALFASKPMRFQSLDQITFLLPVPIGAVLHLTSKVVKTTRPNQGRDGEAKAHIQVKAEVEEVETGLRRETNTFYFTMAKDDSEPIGRTVVPRTYNEAMTYLEGERRLAHGSETRRLYSSGK</sequence>
<dbReference type="EMBL" id="JAKWFO010000005">
    <property type="protein sequence ID" value="KAI9635050.1"/>
    <property type="molecule type" value="Genomic_DNA"/>
</dbReference>
<dbReference type="AlphaFoldDB" id="A0AA38H6F9"/>
<evidence type="ECO:0000256" key="3">
    <source>
        <dbReference type="ARBA" id="ARBA00022801"/>
    </source>
</evidence>
<reference evidence="6" key="1">
    <citation type="journal article" date="2022" name="G3 (Bethesda)">
        <title>High quality genome of the basidiomycete yeast Dioszegia hungarica PDD-24b-2 isolated from cloud water.</title>
        <authorList>
            <person name="Jarrige D."/>
            <person name="Haridas S."/>
            <person name="Bleykasten-Grosshans C."/>
            <person name="Joly M."/>
            <person name="Nadalig T."/>
            <person name="Sancelme M."/>
            <person name="Vuilleumier S."/>
            <person name="Grigoriev I.V."/>
            <person name="Amato P."/>
            <person name="Bringel F."/>
        </authorList>
    </citation>
    <scope>NUCLEOTIDE SEQUENCE</scope>
    <source>
        <strain evidence="6">PDD-24b-2</strain>
    </source>
</reference>
<comment type="similarity">
    <text evidence="1">Belongs to the acyl coenzyme A hydrolase family.</text>
</comment>
<evidence type="ECO:0000256" key="4">
    <source>
        <dbReference type="ARBA" id="ARBA00022946"/>
    </source>
</evidence>
<evidence type="ECO:0000313" key="7">
    <source>
        <dbReference type="Proteomes" id="UP001164286"/>
    </source>
</evidence>
<dbReference type="Gene3D" id="3.10.129.10">
    <property type="entry name" value="Hotdog Thioesterase"/>
    <property type="match status" value="2"/>
</dbReference>
<dbReference type="InterPro" id="IPR029069">
    <property type="entry name" value="HotDog_dom_sf"/>
</dbReference>
<dbReference type="PROSITE" id="PS51770">
    <property type="entry name" value="HOTDOG_ACOT"/>
    <property type="match status" value="2"/>
</dbReference>
<feature type="domain" description="HotDog ACOT-type" evidence="5">
    <location>
        <begin position="14"/>
        <end position="158"/>
    </location>
</feature>
<protein>
    <submittedName>
        <fullName evidence="6">HotDog domain-containing protein</fullName>
    </submittedName>
</protein>
<evidence type="ECO:0000313" key="6">
    <source>
        <dbReference type="EMBL" id="KAI9635050.1"/>
    </source>
</evidence>
<dbReference type="GeneID" id="77726185"/>
<dbReference type="GO" id="GO:0005739">
    <property type="term" value="C:mitochondrion"/>
    <property type="evidence" value="ECO:0007669"/>
    <property type="project" value="TreeGrafter"/>
</dbReference>
<organism evidence="6 7">
    <name type="scientific">Dioszegia hungarica</name>
    <dbReference type="NCBI Taxonomy" id="4972"/>
    <lineage>
        <taxon>Eukaryota</taxon>
        <taxon>Fungi</taxon>
        <taxon>Dikarya</taxon>
        <taxon>Basidiomycota</taxon>
        <taxon>Agaricomycotina</taxon>
        <taxon>Tremellomycetes</taxon>
        <taxon>Tremellales</taxon>
        <taxon>Bulleribasidiaceae</taxon>
        <taxon>Dioszegia</taxon>
    </lineage>
</organism>
<name>A0AA38H6F9_9TREE</name>
<dbReference type="GO" id="GO:0047617">
    <property type="term" value="F:fatty acyl-CoA hydrolase activity"/>
    <property type="evidence" value="ECO:0007669"/>
    <property type="project" value="TreeGrafter"/>
</dbReference>
<gene>
    <name evidence="6" type="ORF">MKK02DRAFT_25080</name>
</gene>
<keyword evidence="7" id="KW-1185">Reference proteome</keyword>
<comment type="caution">
    <text evidence="6">The sequence shown here is derived from an EMBL/GenBank/DDBJ whole genome shotgun (WGS) entry which is preliminary data.</text>
</comment>
<proteinExistence type="inferred from homology"/>
<keyword evidence="4" id="KW-0809">Transit peptide</keyword>
<accession>A0AA38H6F9</accession>
<dbReference type="PANTHER" id="PTHR12655">
    <property type="entry name" value="ACYL-COA THIOESTERASE"/>
    <property type="match status" value="1"/>
</dbReference>